<evidence type="ECO:0000313" key="4">
    <source>
        <dbReference type="EMBL" id="KZT24212.1"/>
    </source>
</evidence>
<dbReference type="InterPro" id="IPR002347">
    <property type="entry name" value="SDR_fam"/>
</dbReference>
<dbReference type="Proteomes" id="UP000076761">
    <property type="component" value="Unassembled WGS sequence"/>
</dbReference>
<dbReference type="GO" id="GO:0016491">
    <property type="term" value="F:oxidoreductase activity"/>
    <property type="evidence" value="ECO:0007669"/>
    <property type="project" value="UniProtKB-KW"/>
</dbReference>
<dbReference type="PANTHER" id="PTHR43618">
    <property type="entry name" value="7-ALPHA-HYDROXYSTEROID DEHYDROGENASE"/>
    <property type="match status" value="1"/>
</dbReference>
<dbReference type="InterPro" id="IPR036291">
    <property type="entry name" value="NAD(P)-bd_dom_sf"/>
</dbReference>
<dbReference type="Gene3D" id="3.40.50.720">
    <property type="entry name" value="NAD(P)-binding Rossmann-like Domain"/>
    <property type="match status" value="1"/>
</dbReference>
<dbReference type="AlphaFoldDB" id="A0A165RSL1"/>
<keyword evidence="5" id="KW-1185">Reference proteome</keyword>
<sequence length="319" mass="34344">MASTLFSVSGRVALVSGASSGIGAYIAKGLAEHGCSRVYIIGRRESALKTVASAFPKSLVPIVGDVSTKAGCVQIAETFEKLEKQAGVKEVSLDVLVNNAGTAKWEGMWDENTASAEEVKQALLKLDDDDWATEFAINSASIQWLSAALLPYLVHAAKHNDGFREGRGCIINNTSVSALYVSRADKLHLYSASKAAAESITKNLASKFTKMGVRVNSFAPANIPSEMNDPNNEYSFISKVGHIIPIGRIGSEEDTVGTIVYLASRAGSYVSGTCIAVSILTWDGRRGANTFSAGWWYPRRRVRLRNRPAHRSAKCVVKL</sequence>
<dbReference type="PRINTS" id="PR00081">
    <property type="entry name" value="GDHRDH"/>
</dbReference>
<name>A0A165RSL1_9AGAM</name>
<dbReference type="SUPFAM" id="SSF51735">
    <property type="entry name" value="NAD(P)-binding Rossmann-fold domains"/>
    <property type="match status" value="1"/>
</dbReference>
<proteinExistence type="inferred from homology"/>
<organism evidence="4 5">
    <name type="scientific">Neolentinus lepideus HHB14362 ss-1</name>
    <dbReference type="NCBI Taxonomy" id="1314782"/>
    <lineage>
        <taxon>Eukaryota</taxon>
        <taxon>Fungi</taxon>
        <taxon>Dikarya</taxon>
        <taxon>Basidiomycota</taxon>
        <taxon>Agaricomycotina</taxon>
        <taxon>Agaricomycetes</taxon>
        <taxon>Gloeophyllales</taxon>
        <taxon>Gloeophyllaceae</taxon>
        <taxon>Neolentinus</taxon>
    </lineage>
</organism>
<dbReference type="PANTHER" id="PTHR43618:SF8">
    <property type="entry name" value="7ALPHA-HYDROXYSTEROID DEHYDROGENASE"/>
    <property type="match status" value="1"/>
</dbReference>
<evidence type="ECO:0000256" key="1">
    <source>
        <dbReference type="ARBA" id="ARBA00006484"/>
    </source>
</evidence>
<dbReference type="InParanoid" id="A0A165RSL1"/>
<dbReference type="InterPro" id="IPR020904">
    <property type="entry name" value="Sc_DH/Rdtase_CS"/>
</dbReference>
<comment type="similarity">
    <text evidence="1">Belongs to the short-chain dehydrogenases/reductases (SDR) family.</text>
</comment>
<reference evidence="4 5" key="1">
    <citation type="journal article" date="2016" name="Mol. Biol. Evol.">
        <title>Comparative Genomics of Early-Diverging Mushroom-Forming Fungi Provides Insights into the Origins of Lignocellulose Decay Capabilities.</title>
        <authorList>
            <person name="Nagy L.G."/>
            <person name="Riley R."/>
            <person name="Tritt A."/>
            <person name="Adam C."/>
            <person name="Daum C."/>
            <person name="Floudas D."/>
            <person name="Sun H."/>
            <person name="Yadav J.S."/>
            <person name="Pangilinan J."/>
            <person name="Larsson K.H."/>
            <person name="Matsuura K."/>
            <person name="Barry K."/>
            <person name="Labutti K."/>
            <person name="Kuo R."/>
            <person name="Ohm R.A."/>
            <person name="Bhattacharya S.S."/>
            <person name="Shirouzu T."/>
            <person name="Yoshinaga Y."/>
            <person name="Martin F.M."/>
            <person name="Grigoriev I.V."/>
            <person name="Hibbett D.S."/>
        </authorList>
    </citation>
    <scope>NUCLEOTIDE SEQUENCE [LARGE SCALE GENOMIC DNA]</scope>
    <source>
        <strain evidence="4 5">HHB14362 ss-1</strain>
    </source>
</reference>
<dbReference type="PRINTS" id="PR00080">
    <property type="entry name" value="SDRFAMILY"/>
</dbReference>
<protein>
    <submittedName>
        <fullName evidence="4">NAD(P)-binding protein</fullName>
    </submittedName>
</protein>
<dbReference type="OrthoDB" id="3819888at2759"/>
<dbReference type="CDD" id="cd05233">
    <property type="entry name" value="SDR_c"/>
    <property type="match status" value="1"/>
</dbReference>
<evidence type="ECO:0000313" key="5">
    <source>
        <dbReference type="Proteomes" id="UP000076761"/>
    </source>
</evidence>
<dbReference type="PROSITE" id="PS00061">
    <property type="entry name" value="ADH_SHORT"/>
    <property type="match status" value="1"/>
</dbReference>
<keyword evidence="3" id="KW-0560">Oxidoreductase</keyword>
<dbReference type="InterPro" id="IPR052178">
    <property type="entry name" value="Sec_Metab_Biosynth_SDR"/>
</dbReference>
<dbReference type="EMBL" id="KV425579">
    <property type="protein sequence ID" value="KZT24212.1"/>
    <property type="molecule type" value="Genomic_DNA"/>
</dbReference>
<evidence type="ECO:0000256" key="2">
    <source>
        <dbReference type="ARBA" id="ARBA00022857"/>
    </source>
</evidence>
<keyword evidence="2" id="KW-0521">NADP</keyword>
<evidence type="ECO:0000256" key="3">
    <source>
        <dbReference type="ARBA" id="ARBA00023002"/>
    </source>
</evidence>
<dbReference type="STRING" id="1314782.A0A165RSL1"/>
<gene>
    <name evidence="4" type="ORF">NEOLEDRAFT_1067905</name>
</gene>
<dbReference type="Pfam" id="PF13561">
    <property type="entry name" value="adh_short_C2"/>
    <property type="match status" value="1"/>
</dbReference>
<accession>A0A165RSL1</accession>